<dbReference type="PANTHER" id="PTHR21240">
    <property type="entry name" value="2-AMINO-3-CARBOXYLMUCONATE-6-SEMIALDEHYDE DECARBOXYLASE"/>
    <property type="match status" value="1"/>
</dbReference>
<dbReference type="RefSeq" id="WP_067590443.1">
    <property type="nucleotide sequence ID" value="NZ_JABMCZ010000001.1"/>
</dbReference>
<dbReference type="Pfam" id="PF04909">
    <property type="entry name" value="Amidohydro_2"/>
    <property type="match status" value="1"/>
</dbReference>
<accession>A0A164MFR8</accession>
<dbReference type="SUPFAM" id="SSF51556">
    <property type="entry name" value="Metallo-dependent hydrolases"/>
    <property type="match status" value="1"/>
</dbReference>
<comment type="caution">
    <text evidence="3">The sequence shown here is derived from an EMBL/GenBank/DDBJ whole genome shotgun (WGS) entry which is preliminary data.</text>
</comment>
<reference evidence="3 4" key="1">
    <citation type="submission" date="2016-04" db="EMBL/GenBank/DDBJ databases">
        <authorList>
            <person name="Evans L.H."/>
            <person name="Alamgir A."/>
            <person name="Owens N."/>
            <person name="Weber N.D."/>
            <person name="Virtaneva K."/>
            <person name="Barbian K."/>
            <person name="Babar A."/>
            <person name="Rosenke K."/>
        </authorList>
    </citation>
    <scope>NUCLEOTIDE SEQUENCE [LARGE SCALE GENOMIC DNA]</scope>
    <source>
        <strain evidence="3 4">IFM 0406</strain>
    </source>
</reference>
<dbReference type="AlphaFoldDB" id="A0A164MFR8"/>
<dbReference type="OrthoDB" id="1407586at2"/>
<keyword evidence="3" id="KW-0378">Hydrolase</keyword>
<protein>
    <submittedName>
        <fullName evidence="3">Amidohydrolase</fullName>
    </submittedName>
</protein>
<dbReference type="EMBL" id="LWGR01000007">
    <property type="protein sequence ID" value="KZM73316.1"/>
    <property type="molecule type" value="Genomic_DNA"/>
</dbReference>
<dbReference type="PANTHER" id="PTHR21240:SF19">
    <property type="entry name" value="CATALYTIC_ HYDROLASE"/>
    <property type="match status" value="1"/>
</dbReference>
<keyword evidence="1" id="KW-0456">Lyase</keyword>
<evidence type="ECO:0000313" key="4">
    <source>
        <dbReference type="Proteomes" id="UP000076512"/>
    </source>
</evidence>
<name>A0A164MFR8_9NOCA</name>
<sequence length="272" mass="30500">MTIDVWMQHPTVRFSRHDMFDSLRRWTGQQALTEELPIEFTLAAMDEADVGFGLLSAWHAPREGALISNDEVAAWVAAYPDRFAGLAAVDLARPMPAVRELRRAVSELGFKGLRVVPWLWDAAPTDRRYYPLYAACVDLGVPFCTQVGHTGPLRPSETGRPIPYLDQVALDFPELVIVAGHIGYPWTEEMIAVARKHDNVYIDTSAYTPRRIPAELVAYMKTTSGSRKVLFGTNYPMITHPAALDGLDDLGLDEATRQRYLHDNTARVFTLD</sequence>
<dbReference type="InterPro" id="IPR032465">
    <property type="entry name" value="ACMSD"/>
</dbReference>
<organism evidence="3 4">
    <name type="scientific">Nocardia terpenica</name>
    <dbReference type="NCBI Taxonomy" id="455432"/>
    <lineage>
        <taxon>Bacteria</taxon>
        <taxon>Bacillati</taxon>
        <taxon>Actinomycetota</taxon>
        <taxon>Actinomycetes</taxon>
        <taxon>Mycobacteriales</taxon>
        <taxon>Nocardiaceae</taxon>
        <taxon>Nocardia</taxon>
    </lineage>
</organism>
<dbReference type="GO" id="GO:0016831">
    <property type="term" value="F:carboxy-lyase activity"/>
    <property type="evidence" value="ECO:0007669"/>
    <property type="project" value="InterPro"/>
</dbReference>
<dbReference type="InterPro" id="IPR006680">
    <property type="entry name" value="Amidohydro-rel"/>
</dbReference>
<dbReference type="GO" id="GO:0016787">
    <property type="term" value="F:hydrolase activity"/>
    <property type="evidence" value="ECO:0007669"/>
    <property type="project" value="UniProtKB-KW"/>
</dbReference>
<proteinExistence type="predicted"/>
<evidence type="ECO:0000313" key="3">
    <source>
        <dbReference type="EMBL" id="KZM73316.1"/>
    </source>
</evidence>
<feature type="domain" description="Amidohydrolase-related" evidence="2">
    <location>
        <begin position="67"/>
        <end position="270"/>
    </location>
</feature>
<dbReference type="InterPro" id="IPR032466">
    <property type="entry name" value="Metal_Hydrolase"/>
</dbReference>
<gene>
    <name evidence="3" type="ORF">AWN90_32160</name>
</gene>
<dbReference type="STRING" id="455432.AWN90_32160"/>
<keyword evidence="4" id="KW-1185">Reference proteome</keyword>
<dbReference type="Proteomes" id="UP000076512">
    <property type="component" value="Unassembled WGS sequence"/>
</dbReference>
<evidence type="ECO:0000256" key="1">
    <source>
        <dbReference type="ARBA" id="ARBA00023239"/>
    </source>
</evidence>
<dbReference type="Gene3D" id="3.20.20.140">
    <property type="entry name" value="Metal-dependent hydrolases"/>
    <property type="match status" value="1"/>
</dbReference>
<evidence type="ECO:0000259" key="2">
    <source>
        <dbReference type="Pfam" id="PF04909"/>
    </source>
</evidence>